<dbReference type="Pfam" id="PF00582">
    <property type="entry name" value="Usp"/>
    <property type="match status" value="1"/>
</dbReference>
<dbReference type="PANTHER" id="PTHR46268:SF6">
    <property type="entry name" value="UNIVERSAL STRESS PROTEIN UP12"/>
    <property type="match status" value="1"/>
</dbReference>
<reference evidence="5" key="1">
    <citation type="journal article" date="2019" name="Int. J. Syst. Evol. Microbiol.">
        <title>The Global Catalogue of Microorganisms (GCM) 10K type strain sequencing project: providing services to taxonomists for standard genome sequencing and annotation.</title>
        <authorList>
            <consortium name="The Broad Institute Genomics Platform"/>
            <consortium name="The Broad Institute Genome Sequencing Center for Infectious Disease"/>
            <person name="Wu L."/>
            <person name="Ma J."/>
        </authorList>
    </citation>
    <scope>NUCLEOTIDE SEQUENCE [LARGE SCALE GENOMIC DNA]</scope>
    <source>
        <strain evidence="5">IBRC-M 10908</strain>
    </source>
</reference>
<dbReference type="PRINTS" id="PR01438">
    <property type="entry name" value="UNVRSLSTRESS"/>
</dbReference>
<dbReference type="CDD" id="cd00293">
    <property type="entry name" value="USP-like"/>
    <property type="match status" value="1"/>
</dbReference>
<comment type="caution">
    <text evidence="4">The sequence shown here is derived from an EMBL/GenBank/DDBJ whole genome shotgun (WGS) entry which is preliminary data.</text>
</comment>
<evidence type="ECO:0000256" key="2">
    <source>
        <dbReference type="SAM" id="Phobius"/>
    </source>
</evidence>
<keyword evidence="2" id="KW-0812">Transmembrane</keyword>
<evidence type="ECO:0000313" key="4">
    <source>
        <dbReference type="EMBL" id="MFC4337465.1"/>
    </source>
</evidence>
<evidence type="ECO:0000256" key="1">
    <source>
        <dbReference type="ARBA" id="ARBA00008791"/>
    </source>
</evidence>
<accession>A0ABV8U438</accession>
<feature type="domain" description="UspA" evidence="3">
    <location>
        <begin position="76"/>
        <end position="203"/>
    </location>
</feature>
<dbReference type="RefSeq" id="WP_380624485.1">
    <property type="nucleotide sequence ID" value="NZ_JBHSDK010000034.1"/>
</dbReference>
<protein>
    <submittedName>
        <fullName evidence="4">Universal stress protein</fullName>
    </submittedName>
</protein>
<proteinExistence type="inferred from homology"/>
<organism evidence="4 5">
    <name type="scientific">Salininema proteolyticum</name>
    <dbReference type="NCBI Taxonomy" id="1607685"/>
    <lineage>
        <taxon>Bacteria</taxon>
        <taxon>Bacillati</taxon>
        <taxon>Actinomycetota</taxon>
        <taxon>Actinomycetes</taxon>
        <taxon>Glycomycetales</taxon>
        <taxon>Glycomycetaceae</taxon>
        <taxon>Salininema</taxon>
    </lineage>
</organism>
<gene>
    <name evidence="4" type="ORF">ACFPET_19900</name>
</gene>
<evidence type="ECO:0000259" key="3">
    <source>
        <dbReference type="Pfam" id="PF00582"/>
    </source>
</evidence>
<dbReference type="InterPro" id="IPR014729">
    <property type="entry name" value="Rossmann-like_a/b/a_fold"/>
</dbReference>
<dbReference type="PANTHER" id="PTHR46268">
    <property type="entry name" value="STRESS RESPONSE PROTEIN NHAX"/>
    <property type="match status" value="1"/>
</dbReference>
<sequence>MSSSAWTIIVFVAVWVTSGLVALWWMARHGYRDPRWILLAIVLGPAFAAAVSERYERSPRTIASSGTDSEESDRVRVLVGLDGSAQSDRALGSVARIVGTDRAWLLLVRVVGFDQAEPDDPEAASLVSATTAELTAKAEQFGGNAVVCTVAAGDPADTILLLAEERDVDLIAVGRHGSGLSKAIMGNVADAVLRRAAVPVMIIGTETPNVKPVIT</sequence>
<dbReference type="InterPro" id="IPR006015">
    <property type="entry name" value="Universal_stress_UspA"/>
</dbReference>
<dbReference type="EMBL" id="JBHSDK010000034">
    <property type="protein sequence ID" value="MFC4337465.1"/>
    <property type="molecule type" value="Genomic_DNA"/>
</dbReference>
<keyword evidence="2" id="KW-1133">Transmembrane helix</keyword>
<feature type="transmembrane region" description="Helical" evidence="2">
    <location>
        <begin position="36"/>
        <end position="52"/>
    </location>
</feature>
<comment type="similarity">
    <text evidence="1">Belongs to the universal stress protein A family.</text>
</comment>
<dbReference type="InterPro" id="IPR006016">
    <property type="entry name" value="UspA"/>
</dbReference>
<dbReference type="Gene3D" id="3.40.50.620">
    <property type="entry name" value="HUPs"/>
    <property type="match status" value="1"/>
</dbReference>
<keyword evidence="2" id="KW-0472">Membrane</keyword>
<keyword evidence="5" id="KW-1185">Reference proteome</keyword>
<name>A0ABV8U438_9ACTN</name>
<evidence type="ECO:0000313" key="5">
    <source>
        <dbReference type="Proteomes" id="UP001595823"/>
    </source>
</evidence>
<dbReference type="SUPFAM" id="SSF52402">
    <property type="entry name" value="Adenine nucleotide alpha hydrolases-like"/>
    <property type="match status" value="1"/>
</dbReference>
<feature type="transmembrane region" description="Helical" evidence="2">
    <location>
        <begin position="6"/>
        <end position="27"/>
    </location>
</feature>
<dbReference type="Proteomes" id="UP001595823">
    <property type="component" value="Unassembled WGS sequence"/>
</dbReference>